<keyword evidence="1" id="KW-0472">Membrane</keyword>
<feature type="transmembrane region" description="Helical" evidence="1">
    <location>
        <begin position="847"/>
        <end position="866"/>
    </location>
</feature>
<accession>A0ABR4ARS4</accession>
<keyword evidence="1" id="KW-1133">Transmembrane helix</keyword>
<gene>
    <name evidence="2" type="ORF">ABVK25_011451</name>
</gene>
<feature type="transmembrane region" description="Helical" evidence="1">
    <location>
        <begin position="764"/>
        <end position="782"/>
    </location>
</feature>
<dbReference type="PANTHER" id="PTHR35043:SF8">
    <property type="entry name" value="DUF4220 DOMAIN-CONTAINING PROTEIN"/>
    <property type="match status" value="1"/>
</dbReference>
<feature type="transmembrane region" description="Helical" evidence="1">
    <location>
        <begin position="653"/>
        <end position="674"/>
    </location>
</feature>
<dbReference type="EMBL" id="JBHFEH010000098">
    <property type="protein sequence ID" value="KAL2047522.1"/>
    <property type="molecule type" value="Genomic_DNA"/>
</dbReference>
<evidence type="ECO:0000313" key="2">
    <source>
        <dbReference type="EMBL" id="KAL2047522.1"/>
    </source>
</evidence>
<organism evidence="2 3">
    <name type="scientific">Lepraria finkii</name>
    <dbReference type="NCBI Taxonomy" id="1340010"/>
    <lineage>
        <taxon>Eukaryota</taxon>
        <taxon>Fungi</taxon>
        <taxon>Dikarya</taxon>
        <taxon>Ascomycota</taxon>
        <taxon>Pezizomycotina</taxon>
        <taxon>Lecanoromycetes</taxon>
        <taxon>OSLEUM clade</taxon>
        <taxon>Lecanoromycetidae</taxon>
        <taxon>Lecanorales</taxon>
        <taxon>Lecanorineae</taxon>
        <taxon>Stereocaulaceae</taxon>
        <taxon>Lepraria</taxon>
    </lineage>
</organism>
<keyword evidence="1" id="KW-0812">Transmembrane</keyword>
<comment type="caution">
    <text evidence="2">The sequence shown here is derived from an EMBL/GenBank/DDBJ whole genome shotgun (WGS) entry which is preliminary data.</text>
</comment>
<feature type="transmembrane region" description="Helical" evidence="1">
    <location>
        <begin position="788"/>
        <end position="808"/>
    </location>
</feature>
<feature type="transmembrane region" description="Helical" evidence="1">
    <location>
        <begin position="369"/>
        <end position="393"/>
    </location>
</feature>
<reference evidence="2 3" key="1">
    <citation type="submission" date="2024-09" db="EMBL/GenBank/DDBJ databases">
        <title>Rethinking Asexuality: The Enigmatic Case of Functional Sexual Genes in Lepraria (Stereocaulaceae).</title>
        <authorList>
            <person name="Doellman M."/>
            <person name="Sun Y."/>
            <person name="Barcenas-Pena A."/>
            <person name="Lumbsch H.T."/>
            <person name="Grewe F."/>
        </authorList>
    </citation>
    <scope>NUCLEOTIDE SEQUENCE [LARGE SCALE GENOMIC DNA]</scope>
    <source>
        <strain evidence="2 3">Grewe 0041</strain>
    </source>
</reference>
<sequence length="898" mass="103061">MRRNHQDEERGMNLPTLELEGRTTVASNNRQTLLHIVYYGKTSGAREIRIDLLQPYVIWLEERLFARSPLWARGSKASIPFFAQVVNFFSEHMCSQSSSNEPEVHQFLIDRGGDVAKILEKTRNDQPRPDHTDQDKVLVTVRCIALWAMMENMAREFENEMTLNSYCKAYGGSVEDIRMGHFYITKFVAITNLVPKIDDWVDRIDPREAISTKKVNARLLKRIADVEFEWTFDAGKHLELRNGRTLSVFCMPCRLQRAQGVAENSPQRALANMGFSPKYSWEVLQSYELLFGPNCRRLVDHLIGENASPAPLDPQLRALCNDVSTSSVGWQKDRFEHLWPRITYLQKHLDGIQPDSFWKIVYQDRRDSLGWYTFCFAVGVLALTFLSTIASVVQATKAFYPSNVQGTVAQAILNQPSTSLITVTTTSTKFTAVSASKPSLIADSIIQEVPSSKRLANGSAGDCECNTLETNFSKISNETSLNEGFVREPTGRGTFDILWSSIFTLALCAYTSVHINAPSTAEREWHTSVRKFRWTLLSATAPELVLAFATGQKLEAKRSVEMWRRNGYTDWTVRHGFFANMGGLELQPLDSPTFPVNAKQLHYLVTRNYIDYPHLDTRDMLDKSKSSKFQKALTGTQITWFLTQLVGRLVQNLPITAIELTTFLSVLCTFFIWYKWDQKPLDIRSPITLKMQSSIADVLKQERTIHGASQPYRQTPLDFVDDLSPSWLVNVQPLLKCRMGPHQRPLPRFTNDRFTPIKPGKMEVLVSLIYPGLYLLGWYTSFPTQVEQFLWQICSFIMVATTIVYWICEIYQDGHRLSRWQRWRLRLFPKHTVEPQSMEQRNKNMEVLPFWEAAVLTPMVILYALARTYLLAEVFLSLRSLPREAFQAVSWANYIPHI</sequence>
<dbReference type="Proteomes" id="UP001590951">
    <property type="component" value="Unassembled WGS sequence"/>
</dbReference>
<name>A0ABR4ARS4_9LECA</name>
<keyword evidence="3" id="KW-1185">Reference proteome</keyword>
<dbReference type="PANTHER" id="PTHR35043">
    <property type="entry name" value="TRANSCRIPTION FACTOR DOMAIN-CONTAINING PROTEIN"/>
    <property type="match status" value="1"/>
</dbReference>
<evidence type="ECO:0000256" key="1">
    <source>
        <dbReference type="SAM" id="Phobius"/>
    </source>
</evidence>
<proteinExistence type="predicted"/>
<evidence type="ECO:0000313" key="3">
    <source>
        <dbReference type="Proteomes" id="UP001590951"/>
    </source>
</evidence>
<protein>
    <submittedName>
        <fullName evidence="2">Uncharacterized protein</fullName>
    </submittedName>
</protein>